<dbReference type="EMBL" id="WBZJ01000001">
    <property type="protein sequence ID" value="KAB3522682.1"/>
    <property type="molecule type" value="Genomic_DNA"/>
</dbReference>
<evidence type="ECO:0000313" key="4">
    <source>
        <dbReference type="EMBL" id="KAB3522682.1"/>
    </source>
</evidence>
<dbReference type="CDD" id="cd03443">
    <property type="entry name" value="PaaI_thioesterase"/>
    <property type="match status" value="1"/>
</dbReference>
<evidence type="ECO:0000256" key="1">
    <source>
        <dbReference type="ARBA" id="ARBA00008324"/>
    </source>
</evidence>
<protein>
    <submittedName>
        <fullName evidence="4">PaaI family thioesterase</fullName>
    </submittedName>
</protein>
<dbReference type="Gene3D" id="3.10.129.10">
    <property type="entry name" value="Hotdog Thioesterase"/>
    <property type="match status" value="1"/>
</dbReference>
<dbReference type="SUPFAM" id="SSF54637">
    <property type="entry name" value="Thioesterase/thiol ester dehydrase-isomerase"/>
    <property type="match status" value="1"/>
</dbReference>
<dbReference type="InterPro" id="IPR003736">
    <property type="entry name" value="PAAI_dom"/>
</dbReference>
<dbReference type="RefSeq" id="WP_151843604.1">
    <property type="nucleotide sequence ID" value="NZ_WBZJ01000001.1"/>
</dbReference>
<dbReference type="InterPro" id="IPR029069">
    <property type="entry name" value="HotDog_dom_sf"/>
</dbReference>
<comment type="similarity">
    <text evidence="1">Belongs to the thioesterase PaaI family.</text>
</comment>
<accession>A0ABQ6VE10</accession>
<dbReference type="Proteomes" id="UP000436181">
    <property type="component" value="Unassembled WGS sequence"/>
</dbReference>
<gene>
    <name evidence="4" type="ORF">F8377_00385</name>
</gene>
<evidence type="ECO:0000313" key="5">
    <source>
        <dbReference type="Proteomes" id="UP000436181"/>
    </source>
</evidence>
<dbReference type="PANTHER" id="PTHR43240:SF5">
    <property type="entry name" value="1,4-DIHYDROXY-2-NAPHTHOYL-COA THIOESTERASE 1"/>
    <property type="match status" value="1"/>
</dbReference>
<organism evidence="4 5">
    <name type="scientific">Corynebacterium zhongnanshanii</name>
    <dbReference type="NCBI Taxonomy" id="2768834"/>
    <lineage>
        <taxon>Bacteria</taxon>
        <taxon>Bacillati</taxon>
        <taxon>Actinomycetota</taxon>
        <taxon>Actinomycetes</taxon>
        <taxon>Mycobacteriales</taxon>
        <taxon>Corynebacteriaceae</taxon>
        <taxon>Corynebacterium</taxon>
    </lineage>
</organism>
<comment type="caution">
    <text evidence="4">The sequence shown here is derived from an EMBL/GenBank/DDBJ whole genome shotgun (WGS) entry which is preliminary data.</text>
</comment>
<keyword evidence="5" id="KW-1185">Reference proteome</keyword>
<proteinExistence type="inferred from homology"/>
<dbReference type="PANTHER" id="PTHR43240">
    <property type="entry name" value="1,4-DIHYDROXY-2-NAPHTHOYL-COA THIOESTERASE 1"/>
    <property type="match status" value="1"/>
</dbReference>
<keyword evidence="2" id="KW-0378">Hydrolase</keyword>
<dbReference type="NCBIfam" id="TIGR00369">
    <property type="entry name" value="unchar_dom_1"/>
    <property type="match status" value="1"/>
</dbReference>
<dbReference type="Pfam" id="PF03061">
    <property type="entry name" value="4HBT"/>
    <property type="match status" value="1"/>
</dbReference>
<sequence>MHSNIDLQNLLDKSVKDGFDAKLNLTYVHVDANRVHVSLDVDTSLHQPAGIVHGGVFASIVESVASAGGAAYLLTRSRRTVFVGMSNNTEFLKSVSGGVLEAIGTPLHQGRMTQLWKVEIKRADTGELVSVGTLRGQNVLTEEEAR</sequence>
<dbReference type="InterPro" id="IPR006683">
    <property type="entry name" value="Thioestr_dom"/>
</dbReference>
<reference evidence="4 5" key="1">
    <citation type="submission" date="2019-10" db="EMBL/GenBank/DDBJ databases">
        <title>Corynebacterium sp novel species isolated from the respiratory tract of Marmot.</title>
        <authorList>
            <person name="Zhang G."/>
        </authorList>
    </citation>
    <scope>NUCLEOTIDE SEQUENCE [LARGE SCALE GENOMIC DNA]</scope>
    <source>
        <strain evidence="4 5">336</strain>
    </source>
</reference>
<evidence type="ECO:0000259" key="3">
    <source>
        <dbReference type="Pfam" id="PF03061"/>
    </source>
</evidence>
<name>A0ABQ6VE10_9CORY</name>
<feature type="domain" description="Thioesterase" evidence="3">
    <location>
        <begin position="50"/>
        <end position="127"/>
    </location>
</feature>
<evidence type="ECO:0000256" key="2">
    <source>
        <dbReference type="ARBA" id="ARBA00022801"/>
    </source>
</evidence>